<evidence type="ECO:0000313" key="15">
    <source>
        <dbReference type="Proteomes" id="UP000295192"/>
    </source>
</evidence>
<accession>A0A484B5A2</accession>
<dbReference type="PRINTS" id="PR00722">
    <property type="entry name" value="CHYMOTRYPSIN"/>
</dbReference>
<evidence type="ECO:0000256" key="12">
    <source>
        <dbReference type="SAM" id="SignalP"/>
    </source>
</evidence>
<evidence type="ECO:0000256" key="1">
    <source>
        <dbReference type="ARBA" id="ARBA00004239"/>
    </source>
</evidence>
<dbReference type="GO" id="GO:0006508">
    <property type="term" value="P:proteolysis"/>
    <property type="evidence" value="ECO:0007669"/>
    <property type="project" value="UniProtKB-KW"/>
</dbReference>
<dbReference type="GO" id="GO:0005615">
    <property type="term" value="C:extracellular space"/>
    <property type="evidence" value="ECO:0007669"/>
    <property type="project" value="TreeGrafter"/>
</dbReference>
<evidence type="ECO:0000256" key="7">
    <source>
        <dbReference type="ARBA" id="ARBA00022825"/>
    </source>
</evidence>
<dbReference type="SUPFAM" id="SSF50494">
    <property type="entry name" value="Trypsin-like serine proteases"/>
    <property type="match status" value="1"/>
</dbReference>
<organism evidence="14 15">
    <name type="scientific">Drosophila navojoa</name>
    <name type="common">Fruit fly</name>
    <dbReference type="NCBI Taxonomy" id="7232"/>
    <lineage>
        <taxon>Eukaryota</taxon>
        <taxon>Metazoa</taxon>
        <taxon>Ecdysozoa</taxon>
        <taxon>Arthropoda</taxon>
        <taxon>Hexapoda</taxon>
        <taxon>Insecta</taxon>
        <taxon>Pterygota</taxon>
        <taxon>Neoptera</taxon>
        <taxon>Endopterygota</taxon>
        <taxon>Diptera</taxon>
        <taxon>Brachycera</taxon>
        <taxon>Muscomorpha</taxon>
        <taxon>Ephydroidea</taxon>
        <taxon>Drosophilidae</taxon>
        <taxon>Drosophila</taxon>
    </lineage>
</organism>
<dbReference type="InterPro" id="IPR001314">
    <property type="entry name" value="Peptidase_S1A"/>
</dbReference>
<dbReference type="InterPro" id="IPR001254">
    <property type="entry name" value="Trypsin_dom"/>
</dbReference>
<keyword evidence="8" id="KW-0865">Zymogen</keyword>
<dbReference type="PROSITE" id="PS00134">
    <property type="entry name" value="TRYPSIN_HIS"/>
    <property type="match status" value="1"/>
</dbReference>
<evidence type="ECO:0000313" key="14">
    <source>
        <dbReference type="EMBL" id="TDG43824.1"/>
    </source>
</evidence>
<keyword evidence="6 11" id="KW-0378">Hydrolase</keyword>
<name>A0A484B5A2_DRONA</name>
<dbReference type="InterPro" id="IPR018114">
    <property type="entry name" value="TRYPSIN_HIS"/>
</dbReference>
<feature type="domain" description="Peptidase S1" evidence="13">
    <location>
        <begin position="49"/>
        <end position="273"/>
    </location>
</feature>
<dbReference type="OMA" id="SFVREWI"/>
<evidence type="ECO:0000256" key="3">
    <source>
        <dbReference type="ARBA" id="ARBA00022525"/>
    </source>
</evidence>
<reference evidence="14 15" key="1">
    <citation type="journal article" date="2019" name="J. Hered.">
        <title>An Improved Genome Assembly for Drosophila navojoa, the Basal Species in the mojavensis Cluster.</title>
        <authorList>
            <person name="Vanderlinde T."/>
            <person name="Dupim E.G."/>
            <person name="Nazario-Yepiz N.O."/>
            <person name="Carvalho A.B."/>
        </authorList>
    </citation>
    <scope>NUCLEOTIDE SEQUENCE [LARGE SCALE GENOMIC DNA]</scope>
    <source>
        <strain evidence="14">Navoj_Jal97</strain>
        <tissue evidence="14">Whole organism</tissue>
    </source>
</reference>
<dbReference type="SMART" id="SM00020">
    <property type="entry name" value="Tryp_SPc"/>
    <property type="match status" value="1"/>
</dbReference>
<dbReference type="InterPro" id="IPR050127">
    <property type="entry name" value="Serine_Proteases_S1"/>
</dbReference>
<evidence type="ECO:0000256" key="4">
    <source>
        <dbReference type="ARBA" id="ARBA00022670"/>
    </source>
</evidence>
<keyword evidence="3" id="KW-0964">Secreted</keyword>
<dbReference type="InterPro" id="IPR033116">
    <property type="entry name" value="TRYPSIN_SER"/>
</dbReference>
<comment type="catalytic activity">
    <reaction evidence="10">
        <text>Preferential cleavage: Arg-|-Xaa, Lys-|-Xaa.</text>
        <dbReference type="EC" id="3.4.21.4"/>
    </reaction>
</comment>
<protein>
    <recommendedName>
        <fullName evidence="13">Peptidase S1 domain-containing protein</fullName>
    </recommendedName>
</protein>
<comment type="caution">
    <text evidence="14">The sequence shown here is derived from an EMBL/GenBank/DDBJ whole genome shotgun (WGS) entry which is preliminary data.</text>
</comment>
<dbReference type="InterPro" id="IPR043504">
    <property type="entry name" value="Peptidase_S1_PA_chymotrypsin"/>
</dbReference>
<dbReference type="Gene3D" id="2.40.10.10">
    <property type="entry name" value="Trypsin-like serine proteases"/>
    <property type="match status" value="1"/>
</dbReference>
<keyword evidence="7 11" id="KW-0720">Serine protease</keyword>
<dbReference type="InterPro" id="IPR009003">
    <property type="entry name" value="Peptidase_S1_PA"/>
</dbReference>
<dbReference type="Pfam" id="PF00089">
    <property type="entry name" value="Trypsin"/>
    <property type="match status" value="1"/>
</dbReference>
<keyword evidence="4 11" id="KW-0645">Protease</keyword>
<keyword evidence="15" id="KW-1185">Reference proteome</keyword>
<evidence type="ECO:0000256" key="2">
    <source>
        <dbReference type="ARBA" id="ARBA00007664"/>
    </source>
</evidence>
<keyword evidence="9" id="KW-1015">Disulfide bond</keyword>
<dbReference type="STRING" id="7232.A0A484B5A2"/>
<comment type="subcellular location">
    <subcellularLocation>
        <location evidence="1">Secreted</location>
        <location evidence="1">Extracellular space</location>
    </subcellularLocation>
</comment>
<dbReference type="PROSITE" id="PS50240">
    <property type="entry name" value="TRYPSIN_DOM"/>
    <property type="match status" value="1"/>
</dbReference>
<feature type="signal peptide" evidence="12">
    <location>
        <begin position="1"/>
        <end position="19"/>
    </location>
</feature>
<comment type="similarity">
    <text evidence="2">Belongs to the peptidase S1 family.</text>
</comment>
<evidence type="ECO:0000256" key="10">
    <source>
        <dbReference type="ARBA" id="ARBA00036320"/>
    </source>
</evidence>
<evidence type="ECO:0000256" key="8">
    <source>
        <dbReference type="ARBA" id="ARBA00023145"/>
    </source>
</evidence>
<dbReference type="PROSITE" id="PS00135">
    <property type="entry name" value="TRYPSIN_SER"/>
    <property type="match status" value="1"/>
</dbReference>
<dbReference type="GO" id="GO:0004252">
    <property type="term" value="F:serine-type endopeptidase activity"/>
    <property type="evidence" value="ECO:0007669"/>
    <property type="project" value="UniProtKB-EC"/>
</dbReference>
<sequence length="274" mass="30499">MSVKLVTFLLLQTAVAVLAGVLSIPQPVHRQPSLINELFRQPPRLDDRIVGGQLINITDAPYQVFLESPEYCGGSLISKEWILTAAHCTWDSEASSVLVLLGTTEILGNMHLLKIKKKVEHEKHNRINLDYDFTLLQLQEPIEFDETKQPVKLPKQGQEFEDGEMCYVSGWGDTRNTEESDEFLRQVQVPLVNQEECNKKYNRYNGVTDSMICAGYPEGGKDSCKGDSGGPLVNGDGVLVGVVSWGHGCGVSNYPGVYGRVSHVREWIREHTGV</sequence>
<dbReference type="Proteomes" id="UP000295192">
    <property type="component" value="Unassembled WGS sequence"/>
</dbReference>
<dbReference type="EMBL" id="LSRL02000130">
    <property type="protein sequence ID" value="TDG43824.1"/>
    <property type="molecule type" value="Genomic_DNA"/>
</dbReference>
<feature type="chain" id="PRO_5019741764" description="Peptidase S1 domain-containing protein" evidence="12">
    <location>
        <begin position="20"/>
        <end position="274"/>
    </location>
</feature>
<dbReference type="OrthoDB" id="10059102at2759"/>
<evidence type="ECO:0000256" key="6">
    <source>
        <dbReference type="ARBA" id="ARBA00022801"/>
    </source>
</evidence>
<gene>
    <name evidence="14" type="ORF">AWZ03_009735</name>
</gene>
<evidence type="ECO:0000256" key="9">
    <source>
        <dbReference type="ARBA" id="ARBA00023157"/>
    </source>
</evidence>
<proteinExistence type="inferred from homology"/>
<dbReference type="PANTHER" id="PTHR24264:SF65">
    <property type="entry name" value="SRCR DOMAIN-CONTAINING PROTEIN"/>
    <property type="match status" value="1"/>
</dbReference>
<dbReference type="AlphaFoldDB" id="A0A484B5A2"/>
<dbReference type="CDD" id="cd00190">
    <property type="entry name" value="Tryp_SPc"/>
    <property type="match status" value="1"/>
</dbReference>
<dbReference type="PANTHER" id="PTHR24264">
    <property type="entry name" value="TRYPSIN-RELATED"/>
    <property type="match status" value="1"/>
</dbReference>
<keyword evidence="5 12" id="KW-0732">Signal</keyword>
<evidence type="ECO:0000256" key="5">
    <source>
        <dbReference type="ARBA" id="ARBA00022729"/>
    </source>
</evidence>
<evidence type="ECO:0000256" key="11">
    <source>
        <dbReference type="RuleBase" id="RU363034"/>
    </source>
</evidence>
<evidence type="ECO:0000259" key="13">
    <source>
        <dbReference type="PROSITE" id="PS50240"/>
    </source>
</evidence>
<dbReference type="FunFam" id="2.40.10.10:FF:000077">
    <property type="entry name" value="Predicted protein"/>
    <property type="match status" value="1"/>
</dbReference>